<dbReference type="RefSeq" id="WP_132570078.1">
    <property type="nucleotide sequence ID" value="NZ_CBCSGL010000002.1"/>
</dbReference>
<feature type="domain" description="Calcineurin-like phosphoesterase" evidence="2">
    <location>
        <begin position="67"/>
        <end position="330"/>
    </location>
</feature>
<keyword evidence="4" id="KW-1185">Reference proteome</keyword>
<dbReference type="Proteomes" id="UP000295110">
    <property type="component" value="Unassembled WGS sequence"/>
</dbReference>
<dbReference type="PANTHER" id="PTHR43143:SF1">
    <property type="entry name" value="SERINE_THREONINE-PROTEIN PHOSPHATASE CPPED1"/>
    <property type="match status" value="1"/>
</dbReference>
<evidence type="ECO:0000256" key="1">
    <source>
        <dbReference type="SAM" id="SignalP"/>
    </source>
</evidence>
<organism evidence="3 4">
    <name type="scientific">Roseateles saccharophilus</name>
    <name type="common">Pseudomonas saccharophila</name>
    <dbReference type="NCBI Taxonomy" id="304"/>
    <lineage>
        <taxon>Bacteria</taxon>
        <taxon>Pseudomonadati</taxon>
        <taxon>Pseudomonadota</taxon>
        <taxon>Betaproteobacteria</taxon>
        <taxon>Burkholderiales</taxon>
        <taxon>Sphaerotilaceae</taxon>
        <taxon>Roseateles</taxon>
    </lineage>
</organism>
<dbReference type="EMBL" id="SMBU01000003">
    <property type="protein sequence ID" value="TCV03589.1"/>
    <property type="molecule type" value="Genomic_DNA"/>
</dbReference>
<dbReference type="InterPro" id="IPR004843">
    <property type="entry name" value="Calcineurin-like_PHP"/>
</dbReference>
<evidence type="ECO:0000259" key="2">
    <source>
        <dbReference type="Pfam" id="PF00149"/>
    </source>
</evidence>
<dbReference type="AlphaFoldDB" id="A0A4R3VIJ8"/>
<reference evidence="3 4" key="1">
    <citation type="submission" date="2019-03" db="EMBL/GenBank/DDBJ databases">
        <title>Genomic Encyclopedia of Type Strains, Phase IV (KMG-IV): sequencing the most valuable type-strain genomes for metagenomic binning, comparative biology and taxonomic classification.</title>
        <authorList>
            <person name="Goeker M."/>
        </authorList>
    </citation>
    <scope>NUCLEOTIDE SEQUENCE [LARGE SCALE GENOMIC DNA]</scope>
    <source>
        <strain evidence="3 4">DSM 654</strain>
    </source>
</reference>
<dbReference type="OrthoDB" id="9809781at2"/>
<feature type="signal peptide" evidence="1">
    <location>
        <begin position="1"/>
        <end position="24"/>
    </location>
</feature>
<dbReference type="Gene3D" id="3.60.21.10">
    <property type="match status" value="1"/>
</dbReference>
<name>A0A4R3VIJ8_ROSSA</name>
<proteinExistence type="predicted"/>
<dbReference type="SUPFAM" id="SSF56300">
    <property type="entry name" value="Metallo-dependent phosphatases"/>
    <property type="match status" value="1"/>
</dbReference>
<dbReference type="InterPro" id="IPR029052">
    <property type="entry name" value="Metallo-depent_PP-like"/>
</dbReference>
<dbReference type="Pfam" id="PF00149">
    <property type="entry name" value="Metallophos"/>
    <property type="match status" value="1"/>
</dbReference>
<keyword evidence="1" id="KW-0732">Signal</keyword>
<accession>A0A4R3VIJ8</accession>
<dbReference type="GO" id="GO:0016787">
    <property type="term" value="F:hydrolase activity"/>
    <property type="evidence" value="ECO:0007669"/>
    <property type="project" value="InterPro"/>
</dbReference>
<comment type="caution">
    <text evidence="3">The sequence shown here is derived from an EMBL/GenBank/DDBJ whole genome shotgun (WGS) entry which is preliminary data.</text>
</comment>
<protein>
    <submittedName>
        <fullName evidence="3">Calcineurin-like phosphoesterase family protein</fullName>
    </submittedName>
</protein>
<gene>
    <name evidence="3" type="ORF">EV671_1003247</name>
</gene>
<evidence type="ECO:0000313" key="4">
    <source>
        <dbReference type="Proteomes" id="UP000295110"/>
    </source>
</evidence>
<sequence length="404" mass="43378">MISSRFRLLVAALAAAVSAGAAQAQNTTPVLFSFSTVGDSRQDPITYDQASVGATLSGQDAIWLQNTKAFARILRTIQAQKSTMLFFNGDMINGYGWNALGYTSDFVANKISGPTTPASTADVVNSDLLKAYQQYAFWRGLVAPVMETGTYVFPVPGNHETVCKFCPANSDKQKVAKVENEQAYAANMGDLILDNSRFSTLLGTLPQSFNPGPAAGSSPDGLTTDQSKLSYSFDYKGFHFVVINTDPVGAETSAPTNWLAADLAAAKARGAKKLFVFGHKPAYNYNYQKTGVASSSSLDATAATTVKRDAFWTVIEQYGATYFSGHEHVYNISQPKGGAYQVIVGSGGSPFDDKASVPGANPLTDRSYAWATVRVHQDGGVDILGYGFDEHFGPTQLYQQIYLP</sequence>
<dbReference type="InterPro" id="IPR051918">
    <property type="entry name" value="STPP_CPPED1"/>
</dbReference>
<evidence type="ECO:0000313" key="3">
    <source>
        <dbReference type="EMBL" id="TCV03589.1"/>
    </source>
</evidence>
<dbReference type="PANTHER" id="PTHR43143">
    <property type="entry name" value="METALLOPHOSPHOESTERASE, CALCINEURIN SUPERFAMILY"/>
    <property type="match status" value="1"/>
</dbReference>
<feature type="chain" id="PRO_5020338075" evidence="1">
    <location>
        <begin position="25"/>
        <end position="404"/>
    </location>
</feature>